<sequence>MLRTASAAVLALALVPAAHAAVDCSVNAGAAPLPLPATAIAPVASELFTRNSQLGMPAGVLTSNYEQAQSLDSVLQRLRIEGCQNVAKVMPGAPVIAPNDPAAYKPQTEFDNTPWRFDMSQNGKRMTAEEFDAWMKARGVRVVKARPAPAAAAAVEAPAAEASAEAKPVDKK</sequence>
<organism evidence="3 4">
    <name type="scientific">Stenotrophomonas tumulicola</name>
    <dbReference type="NCBI Taxonomy" id="1685415"/>
    <lineage>
        <taxon>Bacteria</taxon>
        <taxon>Pseudomonadati</taxon>
        <taxon>Pseudomonadota</taxon>
        <taxon>Gammaproteobacteria</taxon>
        <taxon>Lysobacterales</taxon>
        <taxon>Lysobacteraceae</taxon>
        <taxon>Stenotrophomonas</taxon>
    </lineage>
</organism>
<evidence type="ECO:0000256" key="1">
    <source>
        <dbReference type="SAM" id="MobiDB-lite"/>
    </source>
</evidence>
<dbReference type="RefSeq" id="WP_182339156.1">
    <property type="nucleotide sequence ID" value="NZ_JACGXS010000003.1"/>
</dbReference>
<proteinExistence type="predicted"/>
<gene>
    <name evidence="3" type="ORF">H4O11_09450</name>
</gene>
<comment type="caution">
    <text evidence="3">The sequence shown here is derived from an EMBL/GenBank/DDBJ whole genome shotgun (WGS) entry which is preliminary data.</text>
</comment>
<evidence type="ECO:0008006" key="5">
    <source>
        <dbReference type="Google" id="ProtNLM"/>
    </source>
</evidence>
<feature type="compositionally biased region" description="Low complexity" evidence="1">
    <location>
        <begin position="152"/>
        <end position="166"/>
    </location>
</feature>
<dbReference type="Proteomes" id="UP000547058">
    <property type="component" value="Unassembled WGS sequence"/>
</dbReference>
<accession>A0A7W3FM20</accession>
<feature type="region of interest" description="Disordered" evidence="1">
    <location>
        <begin position="152"/>
        <end position="172"/>
    </location>
</feature>
<evidence type="ECO:0000256" key="2">
    <source>
        <dbReference type="SAM" id="SignalP"/>
    </source>
</evidence>
<feature type="chain" id="PRO_5030971214" description="Secreted protein" evidence="2">
    <location>
        <begin position="21"/>
        <end position="172"/>
    </location>
</feature>
<evidence type="ECO:0000313" key="3">
    <source>
        <dbReference type="EMBL" id="MBA8682030.1"/>
    </source>
</evidence>
<protein>
    <recommendedName>
        <fullName evidence="5">Secreted protein</fullName>
    </recommendedName>
</protein>
<reference evidence="3 4" key="1">
    <citation type="submission" date="2020-08" db="EMBL/GenBank/DDBJ databases">
        <title>Stenotrophomonas tumulicola JCM 30961.</title>
        <authorList>
            <person name="Deng Y."/>
        </authorList>
    </citation>
    <scope>NUCLEOTIDE SEQUENCE [LARGE SCALE GENOMIC DNA]</scope>
    <source>
        <strain evidence="3 4">JCM 30961</strain>
    </source>
</reference>
<keyword evidence="2" id="KW-0732">Signal</keyword>
<keyword evidence="4" id="KW-1185">Reference proteome</keyword>
<evidence type="ECO:0000313" key="4">
    <source>
        <dbReference type="Proteomes" id="UP000547058"/>
    </source>
</evidence>
<feature type="signal peptide" evidence="2">
    <location>
        <begin position="1"/>
        <end position="20"/>
    </location>
</feature>
<name>A0A7W3FM20_9GAMM</name>
<dbReference type="EMBL" id="JACGXS010000003">
    <property type="protein sequence ID" value="MBA8682030.1"/>
    <property type="molecule type" value="Genomic_DNA"/>
</dbReference>
<dbReference type="AlphaFoldDB" id="A0A7W3FM20"/>